<evidence type="ECO:0000256" key="1">
    <source>
        <dbReference type="SAM" id="MobiDB-lite"/>
    </source>
</evidence>
<name>A0ABW8W1V0_9PSED</name>
<proteinExistence type="predicted"/>
<dbReference type="EMBL" id="JBJNUY010000004">
    <property type="protein sequence ID" value="MFL8999255.1"/>
    <property type="molecule type" value="Genomic_DNA"/>
</dbReference>
<feature type="region of interest" description="Disordered" evidence="1">
    <location>
        <begin position="29"/>
        <end position="61"/>
    </location>
</feature>
<reference evidence="2 3" key="1">
    <citation type="submission" date="2024-12" db="EMBL/GenBank/DDBJ databases">
        <title>Pseudomonas species isolated from Lotus nodules promote plant growth.</title>
        <authorList>
            <person name="Yu Y.-H."/>
            <person name="Kurtenbach J."/>
            <person name="Crosbie D."/>
            <person name="Brachmann A."/>
            <person name="Marin M."/>
        </authorList>
    </citation>
    <scope>NUCLEOTIDE SEQUENCE [LARGE SCALE GENOMIC DNA]</scope>
    <source>
        <strain evidence="2 3">PLb11B</strain>
    </source>
</reference>
<evidence type="ECO:0000313" key="2">
    <source>
        <dbReference type="EMBL" id="MFL8999255.1"/>
    </source>
</evidence>
<sequence length="61" mass="6402">MVVNDNAGELDERGALESIASRLAPTVVSATRSSAHRQSPSYPFATPMNSARDQQQLASGG</sequence>
<keyword evidence="3" id="KW-1185">Reference proteome</keyword>
<gene>
    <name evidence="2" type="ORF">ACJ8NA_11400</name>
</gene>
<accession>A0ABW8W1V0</accession>
<protein>
    <submittedName>
        <fullName evidence="2">Uncharacterized protein</fullName>
    </submittedName>
</protein>
<organism evidence="2 3">
    <name type="scientific">Pseudomonas azerbaijanorientalis</name>
    <dbReference type="NCBI Taxonomy" id="2842350"/>
    <lineage>
        <taxon>Bacteria</taxon>
        <taxon>Pseudomonadati</taxon>
        <taxon>Pseudomonadota</taxon>
        <taxon>Gammaproteobacteria</taxon>
        <taxon>Pseudomonadales</taxon>
        <taxon>Pseudomonadaceae</taxon>
        <taxon>Pseudomonas</taxon>
    </lineage>
</organism>
<evidence type="ECO:0000313" key="3">
    <source>
        <dbReference type="Proteomes" id="UP001628646"/>
    </source>
</evidence>
<dbReference type="RefSeq" id="WP_126050793.1">
    <property type="nucleotide sequence ID" value="NZ_JBJNUY010000004.1"/>
</dbReference>
<dbReference type="Proteomes" id="UP001628646">
    <property type="component" value="Unassembled WGS sequence"/>
</dbReference>
<comment type="caution">
    <text evidence="2">The sequence shown here is derived from an EMBL/GenBank/DDBJ whole genome shotgun (WGS) entry which is preliminary data.</text>
</comment>